<dbReference type="EMBL" id="JABFTP020000001">
    <property type="protein sequence ID" value="KAL3266321.1"/>
    <property type="molecule type" value="Genomic_DNA"/>
</dbReference>
<name>A0ABD2MJN6_9CUCU</name>
<accession>A0ABD2MJN6</accession>
<keyword evidence="2" id="KW-1185">Reference proteome</keyword>
<gene>
    <name evidence="1" type="ORF">HHI36_010499</name>
</gene>
<proteinExistence type="predicted"/>
<reference evidence="1 2" key="1">
    <citation type="journal article" date="2021" name="BMC Biol.">
        <title>Horizontally acquired antibacterial genes associated with adaptive radiation of ladybird beetles.</title>
        <authorList>
            <person name="Li H.S."/>
            <person name="Tang X.F."/>
            <person name="Huang Y.H."/>
            <person name="Xu Z.Y."/>
            <person name="Chen M.L."/>
            <person name="Du X.Y."/>
            <person name="Qiu B.Y."/>
            <person name="Chen P.T."/>
            <person name="Zhang W."/>
            <person name="Slipinski A."/>
            <person name="Escalona H.E."/>
            <person name="Waterhouse R.M."/>
            <person name="Zwick A."/>
            <person name="Pang H."/>
        </authorList>
    </citation>
    <scope>NUCLEOTIDE SEQUENCE [LARGE SCALE GENOMIC DNA]</scope>
    <source>
        <strain evidence="1">SYSU2018</strain>
    </source>
</reference>
<dbReference type="AlphaFoldDB" id="A0ABD2MJN6"/>
<comment type="caution">
    <text evidence="1">The sequence shown here is derived from an EMBL/GenBank/DDBJ whole genome shotgun (WGS) entry which is preliminary data.</text>
</comment>
<evidence type="ECO:0000313" key="2">
    <source>
        <dbReference type="Proteomes" id="UP001516400"/>
    </source>
</evidence>
<sequence>MLNNNIQCLRYKVDAVNYLLSEENCDIAFITEHWLSQDEMQHLSFSKYVVADDFSRLSHTRRLTDNSEKGNRPEIVNWKSLIVPRKAKNSFSNFHETILEHFNTIFPEKRQLFDPKKSKVRNYPVINSLKSKLDAAHTIWRVRNDDPCLQLYRKLKNRYKNAIDQEVKPTNHSYIANHTNKSRAIWQVEKYAGEYFNV</sequence>
<dbReference type="Proteomes" id="UP001516400">
    <property type="component" value="Unassembled WGS sequence"/>
</dbReference>
<protein>
    <submittedName>
        <fullName evidence="1">Uncharacterized protein</fullName>
    </submittedName>
</protein>
<organism evidence="1 2">
    <name type="scientific">Cryptolaemus montrouzieri</name>
    <dbReference type="NCBI Taxonomy" id="559131"/>
    <lineage>
        <taxon>Eukaryota</taxon>
        <taxon>Metazoa</taxon>
        <taxon>Ecdysozoa</taxon>
        <taxon>Arthropoda</taxon>
        <taxon>Hexapoda</taxon>
        <taxon>Insecta</taxon>
        <taxon>Pterygota</taxon>
        <taxon>Neoptera</taxon>
        <taxon>Endopterygota</taxon>
        <taxon>Coleoptera</taxon>
        <taxon>Polyphaga</taxon>
        <taxon>Cucujiformia</taxon>
        <taxon>Coccinelloidea</taxon>
        <taxon>Coccinellidae</taxon>
        <taxon>Scymninae</taxon>
        <taxon>Scymnini</taxon>
        <taxon>Cryptolaemus</taxon>
    </lineage>
</organism>
<evidence type="ECO:0000313" key="1">
    <source>
        <dbReference type="EMBL" id="KAL3266321.1"/>
    </source>
</evidence>